<evidence type="ECO:0000313" key="8">
    <source>
        <dbReference type="EMBL" id="SEV97687.1"/>
    </source>
</evidence>
<dbReference type="Gene3D" id="1.25.40.390">
    <property type="match status" value="1"/>
</dbReference>
<sequence length="532" mass="58073">MNLDMKKYITIVCSLVLLSACTGQLDVTPNDPDVILVDDFYTTPESYKQGLAGVYGNLSLTGPSGPGSSSIQGLDAGTSQYGRGLWNLNELASDGAVWSWENDPGLRSLNRNTWSATNPILRGMFGRLMNSVSYANEYLRQTTDGALNDRGVDDATRADIQVYRAEARFLRAMAYYNMMDLFGQAPMITEDDPVGAYQAPKADRAELFAYVESELLAILPEMAEPLMNEYARADKAAAWMLLAKIYLNAEVYIGQDRYADCLSYCEDIIAAGFELTPDYLMNFMADNDETVARNEIIFPVVSDGITTQNYGPTTVMINGQVGSTEANGGDFGVAAGGWGGALRVTQQFSEVFMNGSYGTDDRNTLITADRTIEVSDIADRSTGYIIGKWSNKTSGGANGSANEIVDTDFPMFRLADVYLMYAEAHLRGGGGSATTAVGYINDLRTRANNPNTIGQSALTLDLILDERQVELHWEAHRRQDLIRFGKYTGSAYNWSWKGNAPNGIPLGAHMAIYPIPEASLAANPNLTQNPGY</sequence>
<keyword evidence="9" id="KW-1185">Reference proteome</keyword>
<protein>
    <submittedName>
        <fullName evidence="8">Starch-binding associating with outer membrane</fullName>
    </submittedName>
</protein>
<reference evidence="9" key="1">
    <citation type="submission" date="2016-10" db="EMBL/GenBank/DDBJ databases">
        <authorList>
            <person name="Varghese N."/>
            <person name="Submissions S."/>
        </authorList>
    </citation>
    <scope>NUCLEOTIDE SEQUENCE [LARGE SCALE GENOMIC DNA]</scope>
    <source>
        <strain evidence="9">CGMCC 1.12402</strain>
    </source>
</reference>
<evidence type="ECO:0000256" key="5">
    <source>
        <dbReference type="ARBA" id="ARBA00023237"/>
    </source>
</evidence>
<dbReference type="SUPFAM" id="SSF48452">
    <property type="entry name" value="TPR-like"/>
    <property type="match status" value="1"/>
</dbReference>
<dbReference type="Gene3D" id="1.10.3780.10">
    <property type="entry name" value="SusD-like"/>
    <property type="match status" value="1"/>
</dbReference>
<proteinExistence type="inferred from homology"/>
<name>A0A1I0N9R6_9BACT</name>
<dbReference type="Proteomes" id="UP000199437">
    <property type="component" value="Unassembled WGS sequence"/>
</dbReference>
<dbReference type="Pfam" id="PF07980">
    <property type="entry name" value="SusD_RagB"/>
    <property type="match status" value="1"/>
</dbReference>
<feature type="chain" id="PRO_5011446498" evidence="6">
    <location>
        <begin position="26"/>
        <end position="532"/>
    </location>
</feature>
<evidence type="ECO:0000256" key="2">
    <source>
        <dbReference type="ARBA" id="ARBA00006275"/>
    </source>
</evidence>
<dbReference type="CDD" id="cd08977">
    <property type="entry name" value="SusD"/>
    <property type="match status" value="1"/>
</dbReference>
<feature type="signal peptide" evidence="6">
    <location>
        <begin position="1"/>
        <end position="25"/>
    </location>
</feature>
<dbReference type="STRING" id="1267423.SAMN05216290_1019"/>
<evidence type="ECO:0000256" key="3">
    <source>
        <dbReference type="ARBA" id="ARBA00022729"/>
    </source>
</evidence>
<dbReference type="InterPro" id="IPR011990">
    <property type="entry name" value="TPR-like_helical_dom_sf"/>
</dbReference>
<gene>
    <name evidence="8" type="ORF">SAMN05216290_1019</name>
</gene>
<comment type="similarity">
    <text evidence="2">Belongs to the SusD family.</text>
</comment>
<evidence type="ECO:0000256" key="6">
    <source>
        <dbReference type="SAM" id="SignalP"/>
    </source>
</evidence>
<dbReference type="InterPro" id="IPR012944">
    <property type="entry name" value="SusD_RagB_dom"/>
</dbReference>
<dbReference type="GO" id="GO:0009279">
    <property type="term" value="C:cell outer membrane"/>
    <property type="evidence" value="ECO:0007669"/>
    <property type="project" value="UniProtKB-SubCell"/>
</dbReference>
<accession>A0A1I0N9R6</accession>
<evidence type="ECO:0000259" key="7">
    <source>
        <dbReference type="Pfam" id="PF07980"/>
    </source>
</evidence>
<feature type="domain" description="RagB/SusD" evidence="7">
    <location>
        <begin position="380"/>
        <end position="532"/>
    </location>
</feature>
<keyword evidence="4" id="KW-0472">Membrane</keyword>
<keyword evidence="3 6" id="KW-0732">Signal</keyword>
<dbReference type="PROSITE" id="PS51257">
    <property type="entry name" value="PROKAR_LIPOPROTEIN"/>
    <property type="match status" value="1"/>
</dbReference>
<organism evidence="8 9">
    <name type="scientific">Roseivirga pacifica</name>
    <dbReference type="NCBI Taxonomy" id="1267423"/>
    <lineage>
        <taxon>Bacteria</taxon>
        <taxon>Pseudomonadati</taxon>
        <taxon>Bacteroidota</taxon>
        <taxon>Cytophagia</taxon>
        <taxon>Cytophagales</taxon>
        <taxon>Roseivirgaceae</taxon>
        <taxon>Roseivirga</taxon>
    </lineage>
</organism>
<evidence type="ECO:0000256" key="4">
    <source>
        <dbReference type="ARBA" id="ARBA00023136"/>
    </source>
</evidence>
<evidence type="ECO:0000256" key="1">
    <source>
        <dbReference type="ARBA" id="ARBA00004442"/>
    </source>
</evidence>
<evidence type="ECO:0000313" key="9">
    <source>
        <dbReference type="Proteomes" id="UP000199437"/>
    </source>
</evidence>
<dbReference type="AlphaFoldDB" id="A0A1I0N9R6"/>
<comment type="subcellular location">
    <subcellularLocation>
        <location evidence="1">Cell outer membrane</location>
    </subcellularLocation>
</comment>
<keyword evidence="5" id="KW-0998">Cell outer membrane</keyword>
<dbReference type="EMBL" id="FOIR01000001">
    <property type="protein sequence ID" value="SEV97687.1"/>
    <property type="molecule type" value="Genomic_DNA"/>
</dbReference>
<dbReference type="Gene3D" id="1.25.40.10">
    <property type="entry name" value="Tetratricopeptide repeat domain"/>
    <property type="match status" value="1"/>
</dbReference>